<protein>
    <submittedName>
        <fullName evidence="2">Serine hydrolase</fullName>
    </submittedName>
</protein>
<dbReference type="GO" id="GO:0016787">
    <property type="term" value="F:hydrolase activity"/>
    <property type="evidence" value="ECO:0007669"/>
    <property type="project" value="UniProtKB-KW"/>
</dbReference>
<dbReference type="AlphaFoldDB" id="A0A919QI18"/>
<gene>
    <name evidence="2" type="ORF">Aph01nite_76420</name>
</gene>
<keyword evidence="2" id="KW-0378">Hydrolase</keyword>
<dbReference type="InterPro" id="IPR052907">
    <property type="entry name" value="Beta-lactamase/esterase"/>
</dbReference>
<dbReference type="Proteomes" id="UP000640052">
    <property type="component" value="Unassembled WGS sequence"/>
</dbReference>
<reference evidence="2" key="1">
    <citation type="submission" date="2021-01" db="EMBL/GenBank/DDBJ databases">
        <title>Whole genome shotgun sequence of Acrocarpospora phusangensis NBRC 108782.</title>
        <authorList>
            <person name="Komaki H."/>
            <person name="Tamura T."/>
        </authorList>
    </citation>
    <scope>NUCLEOTIDE SEQUENCE</scope>
    <source>
        <strain evidence="2">NBRC 108782</strain>
    </source>
</reference>
<evidence type="ECO:0000313" key="3">
    <source>
        <dbReference type="Proteomes" id="UP000640052"/>
    </source>
</evidence>
<dbReference type="EMBL" id="BOOA01000120">
    <property type="protein sequence ID" value="GIH29332.1"/>
    <property type="molecule type" value="Genomic_DNA"/>
</dbReference>
<proteinExistence type="predicted"/>
<keyword evidence="3" id="KW-1185">Reference proteome</keyword>
<dbReference type="InterPro" id="IPR012338">
    <property type="entry name" value="Beta-lactam/transpept-like"/>
</dbReference>
<evidence type="ECO:0000259" key="1">
    <source>
        <dbReference type="Pfam" id="PF00144"/>
    </source>
</evidence>
<dbReference type="PANTHER" id="PTHR43319:SF3">
    <property type="entry name" value="BETA-LACTAMASE-RELATED DOMAIN-CONTAINING PROTEIN"/>
    <property type="match status" value="1"/>
</dbReference>
<dbReference type="Pfam" id="PF00144">
    <property type="entry name" value="Beta-lactamase"/>
    <property type="match status" value="1"/>
</dbReference>
<evidence type="ECO:0000313" key="2">
    <source>
        <dbReference type="EMBL" id="GIH29332.1"/>
    </source>
</evidence>
<feature type="domain" description="Beta-lactamase-related" evidence="1">
    <location>
        <begin position="18"/>
        <end position="357"/>
    </location>
</feature>
<comment type="caution">
    <text evidence="2">The sequence shown here is derived from an EMBL/GenBank/DDBJ whole genome shotgun (WGS) entry which is preliminary data.</text>
</comment>
<dbReference type="PANTHER" id="PTHR43319">
    <property type="entry name" value="BETA-LACTAMASE-RELATED"/>
    <property type="match status" value="1"/>
</dbReference>
<accession>A0A919QI18</accession>
<name>A0A919QI18_9ACTN</name>
<dbReference type="RefSeq" id="WP_204045942.1">
    <property type="nucleotide sequence ID" value="NZ_BOOA01000120.1"/>
</dbReference>
<dbReference type="InterPro" id="IPR001466">
    <property type="entry name" value="Beta-lactam-related"/>
</dbReference>
<sequence length="376" mass="40447">MHTEGHCADRFDGLRKAFEANFRDRDEIGAAVTVILDGEVVADLWGGHADVARTRPWQRDTLVNVWSTTKGVAALCVHVLADRGLLDLDAPVARYWPEFAAAGKAAVTVRQLLSHRSGLSAPQAPTIPADLYDWDLMTTRLAETEPFWEPGTVSGYHMLTFGHLVGELVRRIDGRSLGVFLREEITGPRDIDFHIGLAESHDHRVAELQPPPEADNSELAALYAQLGPVVLTTLTNPPLEAAVANTTAWRRAEIPAVNGHGTARAVAQLYALAAGGMLSAEAVERARTGQGACMDLVLGAALGYETEIGLGFWLSTANGSYGPNPRAYGHDGYGGSFGLADPDARLAIGYTMNRMGTQIANDPRKMVLIEAVYASL</sequence>
<dbReference type="SUPFAM" id="SSF56601">
    <property type="entry name" value="beta-lactamase/transpeptidase-like"/>
    <property type="match status" value="1"/>
</dbReference>
<organism evidence="2 3">
    <name type="scientific">Acrocarpospora phusangensis</name>
    <dbReference type="NCBI Taxonomy" id="1070424"/>
    <lineage>
        <taxon>Bacteria</taxon>
        <taxon>Bacillati</taxon>
        <taxon>Actinomycetota</taxon>
        <taxon>Actinomycetes</taxon>
        <taxon>Streptosporangiales</taxon>
        <taxon>Streptosporangiaceae</taxon>
        <taxon>Acrocarpospora</taxon>
    </lineage>
</organism>
<dbReference type="Gene3D" id="3.40.710.10">
    <property type="entry name" value="DD-peptidase/beta-lactamase superfamily"/>
    <property type="match status" value="1"/>
</dbReference>